<gene>
    <name evidence="2" type="ORF">GYN02_15540</name>
</gene>
<dbReference type="EMBL" id="JAAEBW010000008">
    <property type="protein sequence ID" value="MBM1196586.1"/>
    <property type="molecule type" value="Genomic_DNA"/>
</dbReference>
<sequence length="277" mass="31287">MSRAYLLLDSCQIENLNARLFERAPGAAPHALYLMTQYAELAAYGPVLIAVETGSPLVQAFVQQWQYSAGIWIESDADEAQLVAHLRSLIHARLEGGVCVLFRYYDPRITRLWLQHLPAGERDRLMGPMNLIRLPDGVLQREGAAFPGVCYTHTPWLTLDVQQVQRLSEAAREAVLVGVIEQCQQYFPACMQGLDATGQRLWATRCCCNAERQGYSAMDEVMRWVSLYAHFGESFPDGFGHGRYREILSAREQLPKERLDNLLTELKRQIALGEVTS</sequence>
<protein>
    <submittedName>
        <fullName evidence="2">DUF4123 domain-containing protein</fullName>
    </submittedName>
</protein>
<evidence type="ECO:0000259" key="1">
    <source>
        <dbReference type="Pfam" id="PF13503"/>
    </source>
</evidence>
<reference evidence="2 3" key="1">
    <citation type="submission" date="2020-01" db="EMBL/GenBank/DDBJ databases">
        <title>Comparative genomics of meat spoilage bacteria.</title>
        <authorList>
            <person name="Hilgarth M."/>
            <person name="Vogel R.F."/>
        </authorList>
    </citation>
    <scope>NUCLEOTIDE SEQUENCE [LARGE SCALE GENOMIC DNA]</scope>
    <source>
        <strain evidence="2 3">TMW2.2077</strain>
    </source>
</reference>
<organism evidence="2 3">
    <name type="scientific">Pseudomonas weihenstephanensis</name>
    <dbReference type="NCBI Taxonomy" id="1608994"/>
    <lineage>
        <taxon>Bacteria</taxon>
        <taxon>Pseudomonadati</taxon>
        <taxon>Pseudomonadota</taxon>
        <taxon>Gammaproteobacteria</taxon>
        <taxon>Pseudomonadales</taxon>
        <taxon>Pseudomonadaceae</taxon>
        <taxon>Pseudomonas</taxon>
    </lineage>
</organism>
<keyword evidence="3" id="KW-1185">Reference proteome</keyword>
<evidence type="ECO:0000313" key="2">
    <source>
        <dbReference type="EMBL" id="MBM1196586.1"/>
    </source>
</evidence>
<proteinExistence type="predicted"/>
<feature type="domain" description="DUF4123" evidence="1">
    <location>
        <begin position="5"/>
        <end position="123"/>
    </location>
</feature>
<dbReference type="Pfam" id="PF13503">
    <property type="entry name" value="DUF4123"/>
    <property type="match status" value="1"/>
</dbReference>
<dbReference type="RefSeq" id="WP_203303262.1">
    <property type="nucleotide sequence ID" value="NZ_JAAEBW010000008.1"/>
</dbReference>
<comment type="caution">
    <text evidence="2">The sequence shown here is derived from an EMBL/GenBank/DDBJ whole genome shotgun (WGS) entry which is preliminary data.</text>
</comment>
<dbReference type="Proteomes" id="UP000809529">
    <property type="component" value="Unassembled WGS sequence"/>
</dbReference>
<dbReference type="InterPro" id="IPR025391">
    <property type="entry name" value="DUF4123"/>
</dbReference>
<evidence type="ECO:0000313" key="3">
    <source>
        <dbReference type="Proteomes" id="UP000809529"/>
    </source>
</evidence>
<name>A0ABS1ZJF0_9PSED</name>
<accession>A0ABS1ZJF0</accession>